<sequence>MGQYFSTIKSTFFCFCLIGCFSVSSQAEPSLHHTESTKLKQQDSFIIERQFVGSVFAQQNANIGFELSGKIASLFSNTGEQVKKGAILATLDTELLQIERNELFAQLAQTEADTALVKANLARLYSLQKKGYTSEQSVDELKAKQASLRANKARINASLEANQTRINKSTLHAPFAAQIGQRLVAQGQVVSAGSPVFELLQLSEQEIKIGLPVRLLSKLDKSLNQQVNATIAGQTIPISLITKGASVEPATRTVQLRFLIPPEYTFIPGQLAYLNLKEQQDQAGFWVPLSALTDGLRGTWNVFALVEGKNNTFTIERRDVRIAHANQQSAYVYGALKDSERVISTGLHKLVPGQHVTTQDSDWSH</sequence>
<evidence type="ECO:0000259" key="3">
    <source>
        <dbReference type="Pfam" id="PF25973"/>
    </source>
</evidence>
<comment type="similarity">
    <text evidence="1">Belongs to the membrane fusion protein (MFP) (TC 8.A.1) family.</text>
</comment>
<organism evidence="4 5">
    <name type="scientific">Motilimonas cestriensis</name>
    <dbReference type="NCBI Taxonomy" id="2742685"/>
    <lineage>
        <taxon>Bacteria</taxon>
        <taxon>Pseudomonadati</taxon>
        <taxon>Pseudomonadota</taxon>
        <taxon>Gammaproteobacteria</taxon>
        <taxon>Alteromonadales</taxon>
        <taxon>Alteromonadales genera incertae sedis</taxon>
        <taxon>Motilimonas</taxon>
    </lineage>
</organism>
<keyword evidence="2" id="KW-0732">Signal</keyword>
<dbReference type="Gene3D" id="2.40.50.100">
    <property type="match status" value="1"/>
</dbReference>
<dbReference type="Gene3D" id="1.10.287.470">
    <property type="entry name" value="Helix hairpin bin"/>
    <property type="match status" value="1"/>
</dbReference>
<evidence type="ECO:0000256" key="1">
    <source>
        <dbReference type="ARBA" id="ARBA00009477"/>
    </source>
</evidence>
<accession>A0ABS8W8G7</accession>
<protein>
    <submittedName>
        <fullName evidence="4">Efflux RND transporter periplasmic adaptor subunit</fullName>
    </submittedName>
</protein>
<dbReference type="InterPro" id="IPR006143">
    <property type="entry name" value="RND_pump_MFP"/>
</dbReference>
<name>A0ABS8W8G7_9GAMM</name>
<dbReference type="Pfam" id="PF25973">
    <property type="entry name" value="BSH_CzcB"/>
    <property type="match status" value="1"/>
</dbReference>
<reference evidence="4 5" key="1">
    <citation type="journal article" date="2022" name="Environ. Microbiol. Rep.">
        <title>Eco-phylogenetic analyses reveal divergent evolution of vitamin B12 metabolism in the marine bacterial family 'Psychromonadaceae'.</title>
        <authorList>
            <person name="Jin X."/>
            <person name="Yang Y."/>
            <person name="Cao H."/>
            <person name="Gao B."/>
            <person name="Zhao Z."/>
        </authorList>
    </citation>
    <scope>NUCLEOTIDE SEQUENCE [LARGE SCALE GENOMIC DNA]</scope>
    <source>
        <strain evidence="4 5">MKS20</strain>
    </source>
</reference>
<dbReference type="SUPFAM" id="SSF111369">
    <property type="entry name" value="HlyD-like secretion proteins"/>
    <property type="match status" value="1"/>
</dbReference>
<dbReference type="NCBIfam" id="TIGR01730">
    <property type="entry name" value="RND_mfp"/>
    <property type="match status" value="1"/>
</dbReference>
<feature type="domain" description="CzcB-like barrel-sandwich hybrid" evidence="3">
    <location>
        <begin position="62"/>
        <end position="199"/>
    </location>
</feature>
<proteinExistence type="inferred from homology"/>
<dbReference type="EMBL" id="JAIMJA010000006">
    <property type="protein sequence ID" value="MCE2594775.1"/>
    <property type="molecule type" value="Genomic_DNA"/>
</dbReference>
<evidence type="ECO:0000256" key="2">
    <source>
        <dbReference type="SAM" id="SignalP"/>
    </source>
</evidence>
<comment type="caution">
    <text evidence="4">The sequence shown here is derived from an EMBL/GenBank/DDBJ whole genome shotgun (WGS) entry which is preliminary data.</text>
</comment>
<evidence type="ECO:0000313" key="4">
    <source>
        <dbReference type="EMBL" id="MCE2594775.1"/>
    </source>
</evidence>
<evidence type="ECO:0000313" key="5">
    <source>
        <dbReference type="Proteomes" id="UP001201273"/>
    </source>
</evidence>
<dbReference type="PANTHER" id="PTHR30469">
    <property type="entry name" value="MULTIDRUG RESISTANCE PROTEIN MDTA"/>
    <property type="match status" value="1"/>
</dbReference>
<dbReference type="Gene3D" id="2.40.420.20">
    <property type="match status" value="1"/>
</dbReference>
<feature type="chain" id="PRO_5046231290" evidence="2">
    <location>
        <begin position="28"/>
        <end position="365"/>
    </location>
</feature>
<dbReference type="InterPro" id="IPR058647">
    <property type="entry name" value="BSH_CzcB-like"/>
</dbReference>
<gene>
    <name evidence="4" type="ORF">K6Y31_08090</name>
</gene>
<dbReference type="PANTHER" id="PTHR30469:SF11">
    <property type="entry name" value="BLL4320 PROTEIN"/>
    <property type="match status" value="1"/>
</dbReference>
<dbReference type="Proteomes" id="UP001201273">
    <property type="component" value="Unassembled WGS sequence"/>
</dbReference>
<keyword evidence="5" id="KW-1185">Reference proteome</keyword>
<dbReference type="Gene3D" id="2.40.30.170">
    <property type="match status" value="1"/>
</dbReference>
<dbReference type="RefSeq" id="WP_233052295.1">
    <property type="nucleotide sequence ID" value="NZ_JAIMJA010000006.1"/>
</dbReference>
<feature type="signal peptide" evidence="2">
    <location>
        <begin position="1"/>
        <end position="27"/>
    </location>
</feature>